<feature type="region of interest" description="Disordered" evidence="3">
    <location>
        <begin position="1"/>
        <end position="31"/>
    </location>
</feature>
<dbReference type="InterPro" id="IPR050555">
    <property type="entry name" value="Bact_Solute-Bind_Prot2"/>
</dbReference>
<keyword evidence="4" id="KW-0472">Membrane</keyword>
<dbReference type="PANTHER" id="PTHR30036">
    <property type="entry name" value="D-XYLOSE-BINDING PERIPLASMIC PROTEIN"/>
    <property type="match status" value="1"/>
</dbReference>
<feature type="domain" description="Periplasmic binding protein" evidence="5">
    <location>
        <begin position="95"/>
        <end position="330"/>
    </location>
</feature>
<dbReference type="EMBL" id="JAVREO010000014">
    <property type="protein sequence ID" value="MDT0269115.1"/>
    <property type="molecule type" value="Genomic_DNA"/>
</dbReference>
<name>A0ABU2JVU1_9ACTN</name>
<dbReference type="SUPFAM" id="SSF53822">
    <property type="entry name" value="Periplasmic binding protein-like I"/>
    <property type="match status" value="1"/>
</dbReference>
<evidence type="ECO:0000259" key="5">
    <source>
        <dbReference type="Pfam" id="PF13407"/>
    </source>
</evidence>
<protein>
    <submittedName>
        <fullName evidence="6">Substrate-binding domain-containing protein</fullName>
    </submittedName>
</protein>
<accession>A0ABU2JVU1</accession>
<keyword evidence="7" id="KW-1185">Reference proteome</keyword>
<dbReference type="Pfam" id="PF13407">
    <property type="entry name" value="Peripla_BP_4"/>
    <property type="match status" value="1"/>
</dbReference>
<evidence type="ECO:0000313" key="6">
    <source>
        <dbReference type="EMBL" id="MDT0269115.1"/>
    </source>
</evidence>
<gene>
    <name evidence="6" type="ORF">RM844_22775</name>
</gene>
<evidence type="ECO:0000256" key="1">
    <source>
        <dbReference type="ARBA" id="ARBA00004196"/>
    </source>
</evidence>
<organism evidence="6 7">
    <name type="scientific">Streptomyces chisholmiae</name>
    <dbReference type="NCBI Taxonomy" id="3075540"/>
    <lineage>
        <taxon>Bacteria</taxon>
        <taxon>Bacillati</taxon>
        <taxon>Actinomycetota</taxon>
        <taxon>Actinomycetes</taxon>
        <taxon>Kitasatosporales</taxon>
        <taxon>Streptomycetaceae</taxon>
        <taxon>Streptomyces</taxon>
    </lineage>
</organism>
<evidence type="ECO:0000313" key="7">
    <source>
        <dbReference type="Proteomes" id="UP001183410"/>
    </source>
</evidence>
<dbReference type="Gene3D" id="3.40.50.2300">
    <property type="match status" value="2"/>
</dbReference>
<dbReference type="RefSeq" id="WP_311669198.1">
    <property type="nucleotide sequence ID" value="NZ_JAVREO010000014.1"/>
</dbReference>
<dbReference type="PANTHER" id="PTHR30036:SF1">
    <property type="entry name" value="D-XYLOSE-BINDING PERIPLASMIC PROTEIN"/>
    <property type="match status" value="1"/>
</dbReference>
<keyword evidence="4" id="KW-0812">Transmembrane</keyword>
<sequence length="404" mass="42389">MSGRPADQPPTRPADPRASGPRRTGRTARARRAAPAAAVAALVLALTAALLVSAATHEEPAEGAIALLLPEVKTARYETTDRPAFLGVVEQRCPGCAVYYANADQDAATQQQQAESMLARGADVLVLDAVDTVAAVSIVREARRHQVPVIAYDRFIADADVDYYVSFDSELIGYLQGTALVSAVRERGPRADGRPPGVLLVHGSSTDPNSAQLTAGVRRALDGTDIEVLAEYHTPDWSPDMATDWVESRLTEFADRVDGVYAANDGIAGGAIAAMKAAGFDPVPPVTGQDGELAAAQRIISGDQHMTVYKATSEQARSAAELAVRVLRGETPRTTAVIDGVPSLLLAPRAVGAGDVERVLVVGGVHTTEEICTRHYAAHCARLGIGVDEDDTDGDDETADGGTP</sequence>
<dbReference type="InterPro" id="IPR025997">
    <property type="entry name" value="SBP_2_dom"/>
</dbReference>
<dbReference type="Proteomes" id="UP001183410">
    <property type="component" value="Unassembled WGS sequence"/>
</dbReference>
<evidence type="ECO:0000256" key="3">
    <source>
        <dbReference type="SAM" id="MobiDB-lite"/>
    </source>
</evidence>
<proteinExistence type="predicted"/>
<keyword evidence="2" id="KW-0732">Signal</keyword>
<reference evidence="7" key="1">
    <citation type="submission" date="2023-07" db="EMBL/GenBank/DDBJ databases">
        <title>30 novel species of actinomycetes from the DSMZ collection.</title>
        <authorList>
            <person name="Nouioui I."/>
        </authorList>
    </citation>
    <scope>NUCLEOTIDE SEQUENCE [LARGE SCALE GENOMIC DNA]</scope>
    <source>
        <strain evidence="7">DSM 44915</strain>
    </source>
</reference>
<evidence type="ECO:0000256" key="2">
    <source>
        <dbReference type="ARBA" id="ARBA00022729"/>
    </source>
</evidence>
<comment type="caution">
    <text evidence="6">The sequence shown here is derived from an EMBL/GenBank/DDBJ whole genome shotgun (WGS) entry which is preliminary data.</text>
</comment>
<feature type="transmembrane region" description="Helical" evidence="4">
    <location>
        <begin position="33"/>
        <end position="52"/>
    </location>
</feature>
<keyword evidence="4" id="KW-1133">Transmembrane helix</keyword>
<evidence type="ECO:0000256" key="4">
    <source>
        <dbReference type="SAM" id="Phobius"/>
    </source>
</evidence>
<comment type="subcellular location">
    <subcellularLocation>
        <location evidence="1">Cell envelope</location>
    </subcellularLocation>
</comment>
<dbReference type="InterPro" id="IPR028082">
    <property type="entry name" value="Peripla_BP_I"/>
</dbReference>